<gene>
    <name evidence="2" type="ORF">CDD80_1559</name>
</gene>
<feature type="region of interest" description="Disordered" evidence="1">
    <location>
        <begin position="181"/>
        <end position="308"/>
    </location>
</feature>
<feature type="compositionally biased region" description="Polar residues" evidence="1">
    <location>
        <begin position="181"/>
        <end position="193"/>
    </location>
</feature>
<evidence type="ECO:0000256" key="1">
    <source>
        <dbReference type="SAM" id="MobiDB-lite"/>
    </source>
</evidence>
<dbReference type="EMBL" id="NJES01001649">
    <property type="protein sequence ID" value="PHH60841.1"/>
    <property type="molecule type" value="Genomic_DNA"/>
</dbReference>
<feature type="compositionally biased region" description="Basic and acidic residues" evidence="1">
    <location>
        <begin position="51"/>
        <end position="62"/>
    </location>
</feature>
<feature type="compositionally biased region" description="Pro residues" evidence="1">
    <location>
        <begin position="63"/>
        <end position="78"/>
    </location>
</feature>
<feature type="compositionally biased region" description="Pro residues" evidence="1">
    <location>
        <begin position="195"/>
        <end position="204"/>
    </location>
</feature>
<name>A0A2C5Y1U0_9HYPO</name>
<feature type="compositionally biased region" description="Gly residues" evidence="1">
    <location>
        <begin position="129"/>
        <end position="144"/>
    </location>
</feature>
<dbReference type="Proteomes" id="UP000226431">
    <property type="component" value="Unassembled WGS sequence"/>
</dbReference>
<dbReference type="AlphaFoldDB" id="A0A2C5Y1U0"/>
<organism evidence="2 3">
    <name type="scientific">Ophiocordyceps camponoti-rufipedis</name>
    <dbReference type="NCBI Taxonomy" id="2004952"/>
    <lineage>
        <taxon>Eukaryota</taxon>
        <taxon>Fungi</taxon>
        <taxon>Dikarya</taxon>
        <taxon>Ascomycota</taxon>
        <taxon>Pezizomycotina</taxon>
        <taxon>Sordariomycetes</taxon>
        <taxon>Hypocreomycetidae</taxon>
        <taxon>Hypocreales</taxon>
        <taxon>Ophiocordycipitaceae</taxon>
        <taxon>Ophiocordyceps</taxon>
    </lineage>
</organism>
<feature type="compositionally biased region" description="Basic and acidic residues" evidence="1">
    <location>
        <begin position="12"/>
        <end position="44"/>
    </location>
</feature>
<accession>A0A2C5Y1U0</accession>
<feature type="compositionally biased region" description="Basic residues" evidence="1">
    <location>
        <begin position="1"/>
        <end position="11"/>
    </location>
</feature>
<feature type="compositionally biased region" description="Basic and acidic residues" evidence="1">
    <location>
        <begin position="292"/>
        <end position="301"/>
    </location>
</feature>
<feature type="region of interest" description="Disordered" evidence="1">
    <location>
        <begin position="1"/>
        <end position="144"/>
    </location>
</feature>
<evidence type="ECO:0000313" key="2">
    <source>
        <dbReference type="EMBL" id="PHH60841.1"/>
    </source>
</evidence>
<keyword evidence="3" id="KW-1185">Reference proteome</keyword>
<reference evidence="2 3" key="1">
    <citation type="submission" date="2017-06" db="EMBL/GenBank/DDBJ databases">
        <title>Ant-infecting Ophiocordyceps genomes reveal a high diversity of potential behavioral manipulation genes and a possible major role for enterotoxins.</title>
        <authorList>
            <person name="De Bekker C."/>
            <person name="Evans H.C."/>
            <person name="Brachmann A."/>
            <person name="Hughes D.P."/>
        </authorList>
    </citation>
    <scope>NUCLEOTIDE SEQUENCE [LARGE SCALE GENOMIC DNA]</scope>
    <source>
        <strain evidence="2 3">Map16</strain>
    </source>
</reference>
<comment type="caution">
    <text evidence="2">The sequence shown here is derived from an EMBL/GenBank/DDBJ whole genome shotgun (WGS) entry which is preliminary data.</text>
</comment>
<protein>
    <submittedName>
        <fullName evidence="2">Uncharacterized protein</fullName>
    </submittedName>
</protein>
<sequence length="324" mass="34735">MDGGKGRRRGRCRGDDPSLRTLTDHDDHHEDHHEDQGENHPDPHHQHHPHLHPDPLHDDDAAHPPPVKAEAHPQPPNPPHHDTPAPAPAPAPAIATISPHHHPDDAPPADPPAADARHLRLGARSRWARGGGAVGGRSRGGRGGGGLAEGALLGGYPQSPLILISIPIPILTSITPLINPHQPSQHHLNTTHHPQPQPCPPRSPNPNSRISQRANRLNAMQPQQAVKKGIPPDQQHNHRRPPDHDFGPGRKPPKIPPQRLPQRRRHGIQAARVIARPRRGGHVDEGGGGGAEDGRGGENGRVRGRVGGLEGGQAVEMLAERAVA</sequence>
<evidence type="ECO:0000313" key="3">
    <source>
        <dbReference type="Proteomes" id="UP000226431"/>
    </source>
</evidence>
<proteinExistence type="predicted"/>
<feature type="compositionally biased region" description="Polar residues" evidence="1">
    <location>
        <begin position="214"/>
        <end position="224"/>
    </location>
</feature>